<evidence type="ECO:0000256" key="2">
    <source>
        <dbReference type="SAM" id="SignalP"/>
    </source>
</evidence>
<organism evidence="3 4">
    <name type="scientific">Dothidotthia symphoricarpi CBS 119687</name>
    <dbReference type="NCBI Taxonomy" id="1392245"/>
    <lineage>
        <taxon>Eukaryota</taxon>
        <taxon>Fungi</taxon>
        <taxon>Dikarya</taxon>
        <taxon>Ascomycota</taxon>
        <taxon>Pezizomycotina</taxon>
        <taxon>Dothideomycetes</taxon>
        <taxon>Pleosporomycetidae</taxon>
        <taxon>Pleosporales</taxon>
        <taxon>Dothidotthiaceae</taxon>
        <taxon>Dothidotthia</taxon>
    </lineage>
</organism>
<gene>
    <name evidence="3" type="ORF">P153DRAFT_178552</name>
</gene>
<evidence type="ECO:0008006" key="5">
    <source>
        <dbReference type="Google" id="ProtNLM"/>
    </source>
</evidence>
<keyword evidence="4" id="KW-1185">Reference proteome</keyword>
<name>A0A6A6APG4_9PLEO</name>
<sequence length="89" mass="10050">MCFLLGWFVGGLLMCCVDGNSRQVTVFLSSFLPFFPVIFLIRAHKRLENKFTPLFFSCLALPYLNLHSCLNTPSPSIHSIRLVLSVQAD</sequence>
<keyword evidence="1" id="KW-1133">Transmembrane helix</keyword>
<proteinExistence type="predicted"/>
<accession>A0A6A6APG4</accession>
<keyword evidence="1" id="KW-0472">Membrane</keyword>
<dbReference type="GeneID" id="54402785"/>
<keyword evidence="1" id="KW-0812">Transmembrane</keyword>
<feature type="signal peptide" evidence="2">
    <location>
        <begin position="1"/>
        <end position="19"/>
    </location>
</feature>
<dbReference type="RefSeq" id="XP_033527425.1">
    <property type="nucleotide sequence ID" value="XM_033662353.1"/>
</dbReference>
<protein>
    <recommendedName>
        <fullName evidence="5">Secreted peptide</fullName>
    </recommendedName>
</protein>
<dbReference type="AlphaFoldDB" id="A0A6A6APG4"/>
<evidence type="ECO:0000313" key="4">
    <source>
        <dbReference type="Proteomes" id="UP000799771"/>
    </source>
</evidence>
<evidence type="ECO:0000256" key="1">
    <source>
        <dbReference type="SAM" id="Phobius"/>
    </source>
</evidence>
<feature type="transmembrane region" description="Helical" evidence="1">
    <location>
        <begin position="24"/>
        <end position="41"/>
    </location>
</feature>
<evidence type="ECO:0000313" key="3">
    <source>
        <dbReference type="EMBL" id="KAF2133038.1"/>
    </source>
</evidence>
<keyword evidence="2" id="KW-0732">Signal</keyword>
<reference evidence="3" key="1">
    <citation type="journal article" date="2020" name="Stud. Mycol.">
        <title>101 Dothideomycetes genomes: a test case for predicting lifestyles and emergence of pathogens.</title>
        <authorList>
            <person name="Haridas S."/>
            <person name="Albert R."/>
            <person name="Binder M."/>
            <person name="Bloem J."/>
            <person name="Labutti K."/>
            <person name="Salamov A."/>
            <person name="Andreopoulos B."/>
            <person name="Baker S."/>
            <person name="Barry K."/>
            <person name="Bills G."/>
            <person name="Bluhm B."/>
            <person name="Cannon C."/>
            <person name="Castanera R."/>
            <person name="Culley D."/>
            <person name="Daum C."/>
            <person name="Ezra D."/>
            <person name="Gonzalez J."/>
            <person name="Henrissat B."/>
            <person name="Kuo A."/>
            <person name="Liang C."/>
            <person name="Lipzen A."/>
            <person name="Lutzoni F."/>
            <person name="Magnuson J."/>
            <person name="Mondo S."/>
            <person name="Nolan M."/>
            <person name="Ohm R."/>
            <person name="Pangilinan J."/>
            <person name="Park H.-J."/>
            <person name="Ramirez L."/>
            <person name="Alfaro M."/>
            <person name="Sun H."/>
            <person name="Tritt A."/>
            <person name="Yoshinaga Y."/>
            <person name="Zwiers L.-H."/>
            <person name="Turgeon B."/>
            <person name="Goodwin S."/>
            <person name="Spatafora J."/>
            <person name="Crous P."/>
            <person name="Grigoriev I."/>
        </authorList>
    </citation>
    <scope>NUCLEOTIDE SEQUENCE</scope>
    <source>
        <strain evidence="3">CBS 119687</strain>
    </source>
</reference>
<dbReference type="Proteomes" id="UP000799771">
    <property type="component" value="Unassembled WGS sequence"/>
</dbReference>
<feature type="chain" id="PRO_5025684867" description="Secreted peptide" evidence="2">
    <location>
        <begin position="20"/>
        <end position="89"/>
    </location>
</feature>
<dbReference type="EMBL" id="ML977500">
    <property type="protein sequence ID" value="KAF2133038.1"/>
    <property type="molecule type" value="Genomic_DNA"/>
</dbReference>